<comment type="caution">
    <text evidence="2">The sequence shown here is derived from an EMBL/GenBank/DDBJ whole genome shotgun (WGS) entry which is preliminary data.</text>
</comment>
<feature type="region of interest" description="Disordered" evidence="1">
    <location>
        <begin position="99"/>
        <end position="137"/>
    </location>
</feature>
<gene>
    <name evidence="2" type="ORF">GCM10017653_00080</name>
</gene>
<dbReference type="EMBL" id="BSFM01000001">
    <property type="protein sequence ID" value="GLK81939.1"/>
    <property type="molecule type" value="Genomic_DNA"/>
</dbReference>
<dbReference type="Proteomes" id="UP001143330">
    <property type="component" value="Unassembled WGS sequence"/>
</dbReference>
<reference evidence="2" key="2">
    <citation type="submission" date="2023-01" db="EMBL/GenBank/DDBJ databases">
        <authorList>
            <person name="Sun Q."/>
            <person name="Evtushenko L."/>
        </authorList>
    </citation>
    <scope>NUCLEOTIDE SEQUENCE</scope>
    <source>
        <strain evidence="2">VKM B-2789</strain>
    </source>
</reference>
<sequence>MEDRPARTAASRGSRLPFKRREAYLALRSYCVFTGISGDATLDRASPEAEGKPARADRLSAKRWKARDVALGRAVPGTLAARMTQPGIVAEWASVKRAPGRTARPSAERSLRGRRALGRDGAPFSKRGRRLLSNAGKPATSRWVELSPVRKRRRRYGCVLSRRRRGEGRSVATEWSYT</sequence>
<reference evidence="2" key="1">
    <citation type="journal article" date="2014" name="Int. J. Syst. Evol. Microbiol.">
        <title>Complete genome sequence of Corynebacterium casei LMG S-19264T (=DSM 44701T), isolated from a smear-ripened cheese.</title>
        <authorList>
            <consortium name="US DOE Joint Genome Institute (JGI-PGF)"/>
            <person name="Walter F."/>
            <person name="Albersmeier A."/>
            <person name="Kalinowski J."/>
            <person name="Ruckert C."/>
        </authorList>
    </citation>
    <scope>NUCLEOTIDE SEQUENCE</scope>
    <source>
        <strain evidence="2">VKM B-2789</strain>
    </source>
</reference>
<dbReference type="AlphaFoldDB" id="A0A9W6N842"/>
<protein>
    <submittedName>
        <fullName evidence="2">Uncharacterized protein</fullName>
    </submittedName>
</protein>
<keyword evidence="3" id="KW-1185">Reference proteome</keyword>
<accession>A0A9W6N842</accession>
<evidence type="ECO:0000313" key="3">
    <source>
        <dbReference type="Proteomes" id="UP001143330"/>
    </source>
</evidence>
<organism evidence="2 3">
    <name type="scientific">Ancylobacter defluvii</name>
    <dbReference type="NCBI Taxonomy" id="1282440"/>
    <lineage>
        <taxon>Bacteria</taxon>
        <taxon>Pseudomonadati</taxon>
        <taxon>Pseudomonadota</taxon>
        <taxon>Alphaproteobacteria</taxon>
        <taxon>Hyphomicrobiales</taxon>
        <taxon>Xanthobacteraceae</taxon>
        <taxon>Ancylobacter</taxon>
    </lineage>
</organism>
<evidence type="ECO:0000256" key="1">
    <source>
        <dbReference type="SAM" id="MobiDB-lite"/>
    </source>
</evidence>
<proteinExistence type="predicted"/>
<name>A0A9W6N842_9HYPH</name>
<evidence type="ECO:0000313" key="2">
    <source>
        <dbReference type="EMBL" id="GLK81939.1"/>
    </source>
</evidence>